<reference evidence="8" key="1">
    <citation type="submission" date="2017-09" db="EMBL/GenBank/DDBJ databases">
        <title>Depth-based differentiation of microbial function through sediment-hosted aquifers and enrichment of novel symbionts in the deep terrestrial subsurface.</title>
        <authorList>
            <person name="Probst A.J."/>
            <person name="Ladd B."/>
            <person name="Jarett J.K."/>
            <person name="Geller-Mcgrath D.E."/>
            <person name="Sieber C.M.K."/>
            <person name="Emerson J.B."/>
            <person name="Anantharaman K."/>
            <person name="Thomas B.C."/>
            <person name="Malmstrom R."/>
            <person name="Stieglmeier M."/>
            <person name="Klingl A."/>
            <person name="Woyke T."/>
            <person name="Ryan C.M."/>
            <person name="Banfield J.F."/>
        </authorList>
    </citation>
    <scope>NUCLEOTIDE SEQUENCE</scope>
    <source>
        <strain evidence="8">CG_4_8_14_3_um_filter_34_18</strain>
    </source>
</reference>
<dbReference type="EMBL" id="PFKO01000303">
    <property type="protein sequence ID" value="PIY31749.1"/>
    <property type="molecule type" value="Genomic_DNA"/>
</dbReference>
<feature type="domain" description="Large ribosomal subunit protein bL12 C-terminal" evidence="6">
    <location>
        <begin position="94"/>
        <end position="160"/>
    </location>
</feature>
<evidence type="ECO:0000256" key="1">
    <source>
        <dbReference type="ARBA" id="ARBA00007197"/>
    </source>
</evidence>
<dbReference type="AlphaFoldDB" id="A0A2M7K5Z2"/>
<name>A0A2M7K5Z2_9BACT</name>
<dbReference type="CDD" id="cd00387">
    <property type="entry name" value="Ribosomal_L7_L12"/>
    <property type="match status" value="1"/>
</dbReference>
<evidence type="ECO:0000256" key="3">
    <source>
        <dbReference type="ARBA" id="ARBA00023274"/>
    </source>
</evidence>
<comment type="function">
    <text evidence="4">Forms part of the ribosomal stalk which helps the ribosome interact with GTP-bound translation factors. Is thus essential for accurate translation.</text>
</comment>
<dbReference type="GO" id="GO:0022625">
    <property type="term" value="C:cytosolic large ribosomal subunit"/>
    <property type="evidence" value="ECO:0007669"/>
    <property type="project" value="TreeGrafter"/>
</dbReference>
<proteinExistence type="inferred from homology"/>
<organism evidence="8 13">
    <name type="scientific">Candidatus Infernicultor aquiphilus</name>
    <dbReference type="NCBI Taxonomy" id="1805029"/>
    <lineage>
        <taxon>Bacteria</taxon>
        <taxon>Pseudomonadati</taxon>
        <taxon>Atribacterota</taxon>
        <taxon>Candidatus Phoenicimicrobiia</taxon>
        <taxon>Candidatus Pheonicimicrobiales</taxon>
        <taxon>Candidatus Phoenicimicrobiaceae</taxon>
        <taxon>Candidatus Infernicultor</taxon>
    </lineage>
</organism>
<gene>
    <name evidence="4" type="primary">rplL</name>
    <name evidence="10" type="ORF">CO097_04150</name>
    <name evidence="9" type="ORF">COZ07_08155</name>
    <name evidence="8" type="ORF">COZ58_07320</name>
</gene>
<dbReference type="Gene3D" id="1.20.5.710">
    <property type="entry name" value="Single helix bin"/>
    <property type="match status" value="1"/>
</dbReference>
<dbReference type="InterPro" id="IPR014719">
    <property type="entry name" value="Ribosomal_bL12_C/ClpS-like"/>
</dbReference>
<accession>A0A2M7K5Z2</accession>
<dbReference type="GO" id="GO:0003729">
    <property type="term" value="F:mRNA binding"/>
    <property type="evidence" value="ECO:0007669"/>
    <property type="project" value="TreeGrafter"/>
</dbReference>
<comment type="subunit">
    <text evidence="4">Homodimer. Part of the ribosomal stalk of the 50S ribosomal subunit. Forms a multimeric L10(L12)X complex, where L10 forms an elongated spine to which 2 to 4 L12 dimers bind in a sequential fashion. Binds GTP-bound translation factors.</text>
</comment>
<evidence type="ECO:0000313" key="13">
    <source>
        <dbReference type="Proteomes" id="UP000231493"/>
    </source>
</evidence>
<evidence type="ECO:0000259" key="7">
    <source>
        <dbReference type="Pfam" id="PF16320"/>
    </source>
</evidence>
<comment type="similarity">
    <text evidence="1 4">Belongs to the bacterial ribosomal protein bL12 family.</text>
</comment>
<evidence type="ECO:0000313" key="10">
    <source>
        <dbReference type="EMBL" id="PJB56905.1"/>
    </source>
</evidence>
<dbReference type="InterPro" id="IPR036235">
    <property type="entry name" value="Ribosomal_bL12_oligo_N_sf"/>
</dbReference>
<dbReference type="PANTHER" id="PTHR45987">
    <property type="entry name" value="39S RIBOSOMAL PROTEIN L12"/>
    <property type="match status" value="1"/>
</dbReference>
<evidence type="ECO:0000256" key="2">
    <source>
        <dbReference type="ARBA" id="ARBA00022980"/>
    </source>
</evidence>
<dbReference type="EMBL" id="PFTV01000101">
    <property type="protein sequence ID" value="PJB56905.1"/>
    <property type="molecule type" value="Genomic_DNA"/>
</dbReference>
<dbReference type="EMBL" id="PFIP01000148">
    <property type="protein sequence ID" value="PIX33530.1"/>
    <property type="molecule type" value="Genomic_DNA"/>
</dbReference>
<evidence type="ECO:0000313" key="11">
    <source>
        <dbReference type="Proteomes" id="UP000228560"/>
    </source>
</evidence>
<feature type="coiled-coil region" evidence="5">
    <location>
        <begin position="1"/>
        <end position="28"/>
    </location>
</feature>
<feature type="domain" description="Large ribosomal subunit protein bL12 oligomerization" evidence="7">
    <location>
        <begin position="37"/>
        <end position="81"/>
    </location>
</feature>
<accession>A0A2M8CCX3</accession>
<accession>A0A2M7PMC6</accession>
<dbReference type="Gene3D" id="3.30.1390.10">
    <property type="match status" value="1"/>
</dbReference>
<dbReference type="Pfam" id="PF00542">
    <property type="entry name" value="Ribosomal_L12"/>
    <property type="match status" value="1"/>
</dbReference>
<keyword evidence="5" id="KW-0175">Coiled coil</keyword>
<dbReference type="Proteomes" id="UP000230646">
    <property type="component" value="Unassembled WGS sequence"/>
</dbReference>
<dbReference type="GO" id="GO:0006412">
    <property type="term" value="P:translation"/>
    <property type="evidence" value="ECO:0007669"/>
    <property type="project" value="UniProtKB-UniRule"/>
</dbReference>
<reference evidence="11 12" key="2">
    <citation type="submission" date="2017-09" db="EMBL/GenBank/DDBJ databases">
        <title>Depth-based differentiation of microbial function through sediment-hosted aquifers and enrichment of novel symbionts in the deep terrestrial subsurface.</title>
        <authorList>
            <person name="Probst A.J."/>
            <person name="Ladd B."/>
            <person name="Jarett J.K."/>
            <person name="Geller-Mcgrath D.E."/>
            <person name="Sieber C.M."/>
            <person name="Emerson J.B."/>
            <person name="Anantharaman K."/>
            <person name="Thomas B.C."/>
            <person name="Malmstrom R."/>
            <person name="Stieglmeier M."/>
            <person name="Klingl A."/>
            <person name="Woyke T."/>
            <person name="Ryan C.M."/>
            <person name="Banfield J.F."/>
        </authorList>
    </citation>
    <scope>NUCLEOTIDE SEQUENCE [LARGE SCALE GENOMIC DNA]</scope>
    <source>
        <strain evidence="9">CG_4_10_14_3_um_filter_34_13</strain>
        <strain evidence="10">CG_4_9_14_3_um_filter_33_16</strain>
    </source>
</reference>
<dbReference type="InterPro" id="IPR000206">
    <property type="entry name" value="Ribosomal_bL12"/>
</dbReference>
<dbReference type="Proteomes" id="UP000228560">
    <property type="component" value="Unassembled WGS sequence"/>
</dbReference>
<dbReference type="SUPFAM" id="SSF48300">
    <property type="entry name" value="Ribosomal protein L7/12, oligomerisation (N-terminal) domain"/>
    <property type="match status" value="1"/>
</dbReference>
<comment type="caution">
    <text evidence="8">The sequence shown here is derived from an EMBL/GenBank/DDBJ whole genome shotgun (WGS) entry which is preliminary data.</text>
</comment>
<evidence type="ECO:0000259" key="6">
    <source>
        <dbReference type="Pfam" id="PF00542"/>
    </source>
</evidence>
<evidence type="ECO:0000313" key="8">
    <source>
        <dbReference type="EMBL" id="PIX33530.1"/>
    </source>
</evidence>
<sequence>MVEKKKALKEEEKEVVSNETEKIDIKKESAVSEELPDEILKKIEKMTVLELADLVKALEKKFGVTAAMPVGMPSNAAGAVATGEDNKVEEKTNFKVILKEIGPNKIKVIKEIRTFTALGLKESKDLVESAPNTVKENVDKKEAEGIKEKLEAVGAVVEIK</sequence>
<dbReference type="InterPro" id="IPR008932">
    <property type="entry name" value="Ribosomal_bL12_oligo"/>
</dbReference>
<dbReference type="SUPFAM" id="SSF54736">
    <property type="entry name" value="ClpS-like"/>
    <property type="match status" value="1"/>
</dbReference>
<protein>
    <recommendedName>
        <fullName evidence="4">Large ribosomal subunit protein bL12</fullName>
    </recommendedName>
</protein>
<dbReference type="GO" id="GO:0003735">
    <property type="term" value="F:structural constituent of ribosome"/>
    <property type="evidence" value="ECO:0007669"/>
    <property type="project" value="InterPro"/>
</dbReference>
<keyword evidence="2 4" id="KW-0689">Ribosomal protein</keyword>
<dbReference type="PANTHER" id="PTHR45987:SF4">
    <property type="entry name" value="LARGE RIBOSOMAL SUBUNIT PROTEIN BL12M"/>
    <property type="match status" value="1"/>
</dbReference>
<dbReference type="Proteomes" id="UP000231493">
    <property type="component" value="Unassembled WGS sequence"/>
</dbReference>
<dbReference type="FunFam" id="3.30.1390.10:FF:000001">
    <property type="entry name" value="50S ribosomal protein L7/L12"/>
    <property type="match status" value="1"/>
</dbReference>
<evidence type="ECO:0000256" key="5">
    <source>
        <dbReference type="SAM" id="Coils"/>
    </source>
</evidence>
<dbReference type="InterPro" id="IPR013823">
    <property type="entry name" value="Ribosomal_bL12_C"/>
</dbReference>
<evidence type="ECO:0000313" key="9">
    <source>
        <dbReference type="EMBL" id="PIY31749.1"/>
    </source>
</evidence>
<dbReference type="HAMAP" id="MF_00368">
    <property type="entry name" value="Ribosomal_bL12"/>
    <property type="match status" value="1"/>
</dbReference>
<dbReference type="Pfam" id="PF16320">
    <property type="entry name" value="Ribosomal_L12_N"/>
    <property type="match status" value="1"/>
</dbReference>
<evidence type="ECO:0000256" key="4">
    <source>
        <dbReference type="HAMAP-Rule" id="MF_00368"/>
    </source>
</evidence>
<evidence type="ECO:0000313" key="12">
    <source>
        <dbReference type="Proteomes" id="UP000230646"/>
    </source>
</evidence>
<dbReference type="NCBIfam" id="TIGR00855">
    <property type="entry name" value="L12"/>
    <property type="match status" value="1"/>
</dbReference>
<keyword evidence="3 4" id="KW-0687">Ribonucleoprotein</keyword>